<evidence type="ECO:0000313" key="4">
    <source>
        <dbReference type="EMBL" id="TJZ98374.1"/>
    </source>
</evidence>
<feature type="region of interest" description="Disordered" evidence="2">
    <location>
        <begin position="182"/>
        <end position="219"/>
    </location>
</feature>
<feature type="transmembrane region" description="Helical" evidence="3">
    <location>
        <begin position="12"/>
        <end position="33"/>
    </location>
</feature>
<evidence type="ECO:0008006" key="6">
    <source>
        <dbReference type="Google" id="ProtNLM"/>
    </source>
</evidence>
<evidence type="ECO:0000256" key="2">
    <source>
        <dbReference type="SAM" id="MobiDB-lite"/>
    </source>
</evidence>
<accession>A0A4U0SDN4</accession>
<evidence type="ECO:0000313" key="5">
    <source>
        <dbReference type="Proteomes" id="UP000305778"/>
    </source>
</evidence>
<evidence type="ECO:0000256" key="1">
    <source>
        <dbReference type="SAM" id="Coils"/>
    </source>
</evidence>
<feature type="region of interest" description="Disordered" evidence="2">
    <location>
        <begin position="270"/>
        <end position="294"/>
    </location>
</feature>
<keyword evidence="5" id="KW-1185">Reference proteome</keyword>
<dbReference type="AlphaFoldDB" id="A0A4U0SDN4"/>
<gene>
    <name evidence="4" type="ORF">FCI23_48290</name>
</gene>
<dbReference type="EMBL" id="SUMC01000129">
    <property type="protein sequence ID" value="TJZ98374.1"/>
    <property type="molecule type" value="Genomic_DNA"/>
</dbReference>
<feature type="compositionally biased region" description="Acidic residues" evidence="2">
    <location>
        <begin position="276"/>
        <end position="294"/>
    </location>
</feature>
<name>A0A4U0SDN4_9ACTN</name>
<feature type="transmembrane region" description="Helical" evidence="3">
    <location>
        <begin position="39"/>
        <end position="59"/>
    </location>
</feature>
<feature type="compositionally biased region" description="Basic and acidic residues" evidence="2">
    <location>
        <begin position="187"/>
        <end position="210"/>
    </location>
</feature>
<dbReference type="Proteomes" id="UP000305778">
    <property type="component" value="Unassembled WGS sequence"/>
</dbReference>
<keyword evidence="3" id="KW-0812">Transmembrane</keyword>
<keyword evidence="3" id="KW-1133">Transmembrane helix</keyword>
<evidence type="ECO:0000256" key="3">
    <source>
        <dbReference type="SAM" id="Phobius"/>
    </source>
</evidence>
<organism evidence="4 5">
    <name type="scientific">Actinacidiphila oryziradicis</name>
    <dbReference type="NCBI Taxonomy" id="2571141"/>
    <lineage>
        <taxon>Bacteria</taxon>
        <taxon>Bacillati</taxon>
        <taxon>Actinomycetota</taxon>
        <taxon>Actinomycetes</taxon>
        <taxon>Kitasatosporales</taxon>
        <taxon>Streptomycetaceae</taxon>
        <taxon>Actinacidiphila</taxon>
    </lineage>
</organism>
<sequence length="327" mass="35477">MPRGRHRNSEHLHRLLPPLTVAGSAVVFAVGAWAVNDPVVLRVMAAEAAAAAVFGGFLLRRWDRAAGKRVSALEMARVRDEWHTEERIAELEVDLDDSRDVRGRLENKLRAKRSELARLRTEHADLLRRYATAESERARTLEDRRQLVIGAATGLRPAPVSPSAYLQANEALRDLGRNAARQQALRTVEEARRRDVKDSTDEPQGRHAADGPDSSPAAAAPALPVREHRLVPAVAAAVLPYAKPHRSASRAIGGFDFFGAQKAAADESDAAAAADADADADADDPEGSDLADVIGDEAVAEQKVIDLTEHDETEHLEVVELRVHSSS</sequence>
<protein>
    <recommendedName>
        <fullName evidence="6">Secreted protein</fullName>
    </recommendedName>
</protein>
<proteinExistence type="predicted"/>
<reference evidence="4 5" key="1">
    <citation type="submission" date="2019-04" db="EMBL/GenBank/DDBJ databases">
        <title>Streptomyces oryziradicis sp. nov., a novel actinomycete isolated from rhizosphere soil of rice (Oryza sativa L.).</title>
        <authorList>
            <person name="Li C."/>
        </authorList>
    </citation>
    <scope>NUCLEOTIDE SEQUENCE [LARGE SCALE GENOMIC DNA]</scope>
    <source>
        <strain evidence="4 5">NEAU-C40</strain>
    </source>
</reference>
<keyword evidence="3" id="KW-0472">Membrane</keyword>
<dbReference type="OrthoDB" id="4337345at2"/>
<dbReference type="RefSeq" id="WP_136730364.1">
    <property type="nucleotide sequence ID" value="NZ_SUMC01000129.1"/>
</dbReference>
<keyword evidence="1" id="KW-0175">Coiled coil</keyword>
<comment type="caution">
    <text evidence="4">The sequence shown here is derived from an EMBL/GenBank/DDBJ whole genome shotgun (WGS) entry which is preliminary data.</text>
</comment>
<feature type="coiled-coil region" evidence="1">
    <location>
        <begin position="88"/>
        <end position="136"/>
    </location>
</feature>